<accession>A0AAE3W0C0</accession>
<dbReference type="GO" id="GO:0043799">
    <property type="term" value="F:glycine oxidase activity"/>
    <property type="evidence" value="ECO:0007669"/>
    <property type="project" value="UniProtKB-EC"/>
</dbReference>
<dbReference type="EC" id="1.4.3.19" evidence="5"/>
<dbReference type="AlphaFoldDB" id="A0AAE3W0C0"/>
<dbReference type="InterPro" id="IPR036188">
    <property type="entry name" value="FAD/NAD-bd_sf"/>
</dbReference>
<keyword evidence="2" id="KW-0784">Thiamine biosynthesis</keyword>
<reference evidence="7 8" key="1">
    <citation type="submission" date="2023-07" db="EMBL/GenBank/DDBJ databases">
        <title>Sequencing the genomes of 1000 actinobacteria strains.</title>
        <authorList>
            <person name="Klenk H.-P."/>
        </authorList>
    </citation>
    <scope>NUCLEOTIDE SEQUENCE [LARGE SCALE GENOMIC DNA]</scope>
    <source>
        <strain evidence="7 8">DSM 44709</strain>
    </source>
</reference>
<dbReference type="SUPFAM" id="SSF51905">
    <property type="entry name" value="FAD/NAD(P)-binding domain"/>
    <property type="match status" value="1"/>
</dbReference>
<proteinExistence type="predicted"/>
<feature type="domain" description="FAD dependent oxidoreductase" evidence="6">
    <location>
        <begin position="12"/>
        <end position="379"/>
    </location>
</feature>
<evidence type="ECO:0000256" key="4">
    <source>
        <dbReference type="ARBA" id="ARBA00049872"/>
    </source>
</evidence>
<dbReference type="GO" id="GO:0005737">
    <property type="term" value="C:cytoplasm"/>
    <property type="evidence" value="ECO:0007669"/>
    <property type="project" value="TreeGrafter"/>
</dbReference>
<dbReference type="GO" id="GO:0050660">
    <property type="term" value="F:flavin adenine dinucleotide binding"/>
    <property type="evidence" value="ECO:0007669"/>
    <property type="project" value="InterPro"/>
</dbReference>
<dbReference type="RefSeq" id="WP_307241012.1">
    <property type="nucleotide sequence ID" value="NZ_JAUSUZ010000001.1"/>
</dbReference>
<dbReference type="NCBIfam" id="TIGR02352">
    <property type="entry name" value="thiamin_ThiO"/>
    <property type="match status" value="1"/>
</dbReference>
<dbReference type="Proteomes" id="UP001240236">
    <property type="component" value="Unassembled WGS sequence"/>
</dbReference>
<comment type="caution">
    <text evidence="7">The sequence shown here is derived from an EMBL/GenBank/DDBJ whole genome shotgun (WGS) entry which is preliminary data.</text>
</comment>
<protein>
    <recommendedName>
        <fullName evidence="5">glycine oxidase</fullName>
        <ecNumber evidence="5">1.4.3.19</ecNumber>
    </recommendedName>
</protein>
<name>A0AAE3W0C0_9ACTN</name>
<evidence type="ECO:0000256" key="5">
    <source>
        <dbReference type="ARBA" id="ARBA00050018"/>
    </source>
</evidence>
<evidence type="ECO:0000313" key="8">
    <source>
        <dbReference type="Proteomes" id="UP001240236"/>
    </source>
</evidence>
<dbReference type="EMBL" id="JAUSUZ010000001">
    <property type="protein sequence ID" value="MDQ0367146.1"/>
    <property type="molecule type" value="Genomic_DNA"/>
</dbReference>
<dbReference type="InterPro" id="IPR012727">
    <property type="entry name" value="Gly_oxidase_ThiO"/>
</dbReference>
<dbReference type="Gene3D" id="3.50.50.60">
    <property type="entry name" value="FAD/NAD(P)-binding domain"/>
    <property type="match status" value="1"/>
</dbReference>
<dbReference type="PANTHER" id="PTHR13847">
    <property type="entry name" value="SARCOSINE DEHYDROGENASE-RELATED"/>
    <property type="match status" value="1"/>
</dbReference>
<organism evidence="7 8">
    <name type="scientific">Catenuloplanes indicus</name>
    <dbReference type="NCBI Taxonomy" id="137267"/>
    <lineage>
        <taxon>Bacteria</taxon>
        <taxon>Bacillati</taxon>
        <taxon>Actinomycetota</taxon>
        <taxon>Actinomycetes</taxon>
        <taxon>Micromonosporales</taxon>
        <taxon>Micromonosporaceae</taxon>
        <taxon>Catenuloplanes</taxon>
    </lineage>
</organism>
<sequence length="415" mass="43282">MTTHRRSGRAEIGIVGGGPIGLSIAWSCARRGFDVAVYDDATPAVDGHAGPVAAGARDTPWTGRDHVPAAAGGGRAAVGGVHGAWEVAAGMLAPIGEAYFGETELTALLVDSAARWPAFAAELAAAAGTGVGYRSEGTLAVALTADDLAAATRLITYQRDLGLAVEPLTPSAMRAHEPVLSPRVRGGALISGDHQVDPRRMTAALRIAAARAGVRFVRRRVADVSEVYADRVVVAAGCGTAALTGLPVRPVRGEVLRLRAPHREPGFTHVIRGYADGREVYLVPRRDGEVVVGATAHERADDDVTAGAVLELLRAAAGLIPEIEEYALVEAQSGARPGSPDNRPVLGHWTAGSREVVVAAGHYRHGILLTPVTADLITTLLLDGTAPPDAFAAARFADRRRDSRNGGRRARDGER</sequence>
<evidence type="ECO:0000313" key="7">
    <source>
        <dbReference type="EMBL" id="MDQ0367146.1"/>
    </source>
</evidence>
<gene>
    <name evidence="7" type="ORF">J2S42_003815</name>
</gene>
<dbReference type="InterPro" id="IPR006076">
    <property type="entry name" value="FAD-dep_OxRdtase"/>
</dbReference>
<evidence type="ECO:0000256" key="3">
    <source>
        <dbReference type="ARBA" id="ARBA00023002"/>
    </source>
</evidence>
<dbReference type="SUPFAM" id="SSF54373">
    <property type="entry name" value="FAD-linked reductases, C-terminal domain"/>
    <property type="match status" value="1"/>
</dbReference>
<comment type="catalytic activity">
    <reaction evidence="4">
        <text>glycine + O2 + H2O = glyoxylate + H2O2 + NH4(+)</text>
        <dbReference type="Rhea" id="RHEA:11532"/>
        <dbReference type="ChEBI" id="CHEBI:15377"/>
        <dbReference type="ChEBI" id="CHEBI:15379"/>
        <dbReference type="ChEBI" id="CHEBI:16240"/>
        <dbReference type="ChEBI" id="CHEBI:28938"/>
        <dbReference type="ChEBI" id="CHEBI:36655"/>
        <dbReference type="ChEBI" id="CHEBI:57305"/>
        <dbReference type="EC" id="1.4.3.19"/>
    </reaction>
</comment>
<keyword evidence="8" id="KW-1185">Reference proteome</keyword>
<comment type="pathway">
    <text evidence="1">Cofactor biosynthesis; thiamine diphosphate biosynthesis.</text>
</comment>
<evidence type="ECO:0000259" key="6">
    <source>
        <dbReference type="Pfam" id="PF01266"/>
    </source>
</evidence>
<dbReference type="GO" id="GO:0009228">
    <property type="term" value="P:thiamine biosynthetic process"/>
    <property type="evidence" value="ECO:0007669"/>
    <property type="project" value="UniProtKB-KW"/>
</dbReference>
<dbReference type="PANTHER" id="PTHR13847:SF289">
    <property type="entry name" value="GLYCINE OXIDASE"/>
    <property type="match status" value="1"/>
</dbReference>
<evidence type="ECO:0000256" key="2">
    <source>
        <dbReference type="ARBA" id="ARBA00022977"/>
    </source>
</evidence>
<dbReference type="Pfam" id="PF01266">
    <property type="entry name" value="DAO"/>
    <property type="match status" value="1"/>
</dbReference>
<keyword evidence="3 7" id="KW-0560">Oxidoreductase</keyword>
<dbReference type="Gene3D" id="3.30.9.10">
    <property type="entry name" value="D-Amino Acid Oxidase, subunit A, domain 2"/>
    <property type="match status" value="1"/>
</dbReference>
<evidence type="ECO:0000256" key="1">
    <source>
        <dbReference type="ARBA" id="ARBA00004948"/>
    </source>
</evidence>